<dbReference type="Proteomes" id="UP000472355">
    <property type="component" value="Unassembled WGS sequence"/>
</dbReference>
<evidence type="ECO:0000313" key="1">
    <source>
        <dbReference type="EMBL" id="NFA42977.1"/>
    </source>
</evidence>
<dbReference type="AlphaFoldDB" id="A0A6M0SPW6"/>
<evidence type="ECO:0000313" key="2">
    <source>
        <dbReference type="Proteomes" id="UP000472355"/>
    </source>
</evidence>
<reference evidence="1 2" key="1">
    <citation type="submission" date="2019-02" db="EMBL/GenBank/DDBJ databases">
        <title>Genome sequencing of Clostridium botulinum clinical isolates.</title>
        <authorList>
            <person name="Brunt J."/>
            <person name="Van Vliet A.H.M."/>
            <person name="Stringer S.C."/>
            <person name="Grant K.A."/>
            <person name="Carter A.C."/>
            <person name="Peck M.W."/>
        </authorList>
    </citation>
    <scope>NUCLEOTIDE SEQUENCE [LARGE SCALE GENOMIC DNA]</scope>
    <source>
        <strain evidence="1 2">H113700579</strain>
    </source>
</reference>
<protein>
    <submittedName>
        <fullName evidence="1">Uncharacterized protein</fullName>
    </submittedName>
</protein>
<sequence length="81" mass="9564">MKPMCPDCGNELVFQQVARACKSTKIKKDGSLSKRSKFIINGEDDDICYLHCDKCDFNYSLTYQGFKEESIDEFDEWYWKE</sequence>
<organism evidence="1 2">
    <name type="scientific">Clostridium botulinum</name>
    <dbReference type="NCBI Taxonomy" id="1491"/>
    <lineage>
        <taxon>Bacteria</taxon>
        <taxon>Bacillati</taxon>
        <taxon>Bacillota</taxon>
        <taxon>Clostridia</taxon>
        <taxon>Eubacteriales</taxon>
        <taxon>Clostridiaceae</taxon>
        <taxon>Clostridium</taxon>
    </lineage>
</organism>
<accession>A0A6M0SPW6</accession>
<proteinExistence type="predicted"/>
<dbReference type="EMBL" id="SGKU01000027">
    <property type="protein sequence ID" value="NFA42977.1"/>
    <property type="molecule type" value="Genomic_DNA"/>
</dbReference>
<name>A0A6M0SPW6_CLOBO</name>
<comment type="caution">
    <text evidence="1">The sequence shown here is derived from an EMBL/GenBank/DDBJ whole genome shotgun (WGS) entry which is preliminary data.</text>
</comment>
<gene>
    <name evidence="1" type="ORF">EXM65_10410</name>
</gene>